<evidence type="ECO:0000256" key="4">
    <source>
        <dbReference type="ARBA" id="ARBA00023015"/>
    </source>
</evidence>
<dbReference type="SMART" id="SM00066">
    <property type="entry name" value="GAL4"/>
    <property type="match status" value="1"/>
</dbReference>
<evidence type="ECO:0000256" key="1">
    <source>
        <dbReference type="ARBA" id="ARBA00004123"/>
    </source>
</evidence>
<gene>
    <name evidence="10" type="ORF">PGQ11_002805</name>
</gene>
<name>A0ABR2J3T7_9PEZI</name>
<evidence type="ECO:0000313" key="10">
    <source>
        <dbReference type="EMBL" id="KAK8872291.1"/>
    </source>
</evidence>
<dbReference type="PANTHER" id="PTHR31313:SF81">
    <property type="entry name" value="TY1 ENHANCER ACTIVATOR"/>
    <property type="match status" value="1"/>
</dbReference>
<dbReference type="InterPro" id="IPR036864">
    <property type="entry name" value="Zn2-C6_fun-type_DNA-bd_sf"/>
</dbReference>
<protein>
    <submittedName>
        <fullName evidence="10">Nitrate assimilation regulatory nirA</fullName>
    </submittedName>
</protein>
<evidence type="ECO:0000256" key="6">
    <source>
        <dbReference type="ARBA" id="ARBA00023163"/>
    </source>
</evidence>
<keyword evidence="3" id="KW-0862">Zinc</keyword>
<evidence type="ECO:0000313" key="11">
    <source>
        <dbReference type="Proteomes" id="UP001390339"/>
    </source>
</evidence>
<accession>A0ABR2J3T7</accession>
<organism evidence="10 11">
    <name type="scientific">Apiospora arundinis</name>
    <dbReference type="NCBI Taxonomy" id="335852"/>
    <lineage>
        <taxon>Eukaryota</taxon>
        <taxon>Fungi</taxon>
        <taxon>Dikarya</taxon>
        <taxon>Ascomycota</taxon>
        <taxon>Pezizomycotina</taxon>
        <taxon>Sordariomycetes</taxon>
        <taxon>Xylariomycetidae</taxon>
        <taxon>Amphisphaeriales</taxon>
        <taxon>Apiosporaceae</taxon>
        <taxon>Apiospora</taxon>
    </lineage>
</organism>
<sequence>MPAALRHIEPKPGGDIAVEVQDIQKSKRKVTKLACNNCRAKKIKCDGGRPECEPCKGRGSCVYENKNGQAQIQELRGGNEQLKHENEQLKHENEQRKHENEQLKHENEQLKHENEQLTCQMSRLESAIKSMLPADIQRAPEIPPEQQFMGSVSEEPSYAEQLTNTVLWPSLLAEQQPASPSQCPKGRSRAESDLRWNSSCPYGCGQLMVWSSVISSIADTNHHPL</sequence>
<proteinExistence type="predicted"/>
<feature type="domain" description="Zn(2)-C6 fungal-type" evidence="9">
    <location>
        <begin position="34"/>
        <end position="63"/>
    </location>
</feature>
<dbReference type="Gene3D" id="4.10.240.10">
    <property type="entry name" value="Zn(2)-C6 fungal-type DNA-binding domain"/>
    <property type="match status" value="1"/>
</dbReference>
<evidence type="ECO:0000256" key="3">
    <source>
        <dbReference type="ARBA" id="ARBA00022833"/>
    </source>
</evidence>
<dbReference type="SUPFAM" id="SSF57701">
    <property type="entry name" value="Zn2/Cys6 DNA-binding domain"/>
    <property type="match status" value="1"/>
</dbReference>
<keyword evidence="5" id="KW-0238">DNA-binding</keyword>
<comment type="caution">
    <text evidence="10">The sequence shown here is derived from an EMBL/GenBank/DDBJ whole genome shotgun (WGS) entry which is preliminary data.</text>
</comment>
<keyword evidence="6" id="KW-0804">Transcription</keyword>
<dbReference type="InterPro" id="IPR001138">
    <property type="entry name" value="Zn2Cys6_DnaBD"/>
</dbReference>
<feature type="region of interest" description="Disordered" evidence="8">
    <location>
        <begin position="87"/>
        <end position="111"/>
    </location>
</feature>
<dbReference type="Proteomes" id="UP001390339">
    <property type="component" value="Unassembled WGS sequence"/>
</dbReference>
<keyword evidence="4" id="KW-0805">Transcription regulation</keyword>
<dbReference type="InterPro" id="IPR051615">
    <property type="entry name" value="Transcr_Regulatory_Elem"/>
</dbReference>
<evidence type="ECO:0000259" key="9">
    <source>
        <dbReference type="PROSITE" id="PS50048"/>
    </source>
</evidence>
<reference evidence="10 11" key="1">
    <citation type="journal article" date="2024" name="IMA Fungus">
        <title>Apiospora arundinis, a panoply of carbohydrate-active enzymes and secondary metabolites.</title>
        <authorList>
            <person name="Sorensen T."/>
            <person name="Petersen C."/>
            <person name="Muurmann A.T."/>
            <person name="Christiansen J.V."/>
            <person name="Brundto M.L."/>
            <person name="Overgaard C.K."/>
            <person name="Boysen A.T."/>
            <person name="Wollenberg R.D."/>
            <person name="Larsen T.O."/>
            <person name="Sorensen J.L."/>
            <person name="Nielsen K.L."/>
            <person name="Sondergaard T.E."/>
        </authorList>
    </citation>
    <scope>NUCLEOTIDE SEQUENCE [LARGE SCALE GENOMIC DNA]</scope>
    <source>
        <strain evidence="10 11">AAU 773</strain>
    </source>
</reference>
<dbReference type="EMBL" id="JAPCWZ010000003">
    <property type="protein sequence ID" value="KAK8872291.1"/>
    <property type="molecule type" value="Genomic_DNA"/>
</dbReference>
<keyword evidence="7" id="KW-0539">Nucleus</keyword>
<evidence type="ECO:0000256" key="2">
    <source>
        <dbReference type="ARBA" id="ARBA00022723"/>
    </source>
</evidence>
<keyword evidence="2" id="KW-0479">Metal-binding</keyword>
<dbReference type="CDD" id="cd00067">
    <property type="entry name" value="GAL4"/>
    <property type="match status" value="1"/>
</dbReference>
<dbReference type="PROSITE" id="PS50048">
    <property type="entry name" value="ZN2_CY6_FUNGAL_2"/>
    <property type="match status" value="1"/>
</dbReference>
<keyword evidence="11" id="KW-1185">Reference proteome</keyword>
<dbReference type="PANTHER" id="PTHR31313">
    <property type="entry name" value="TY1 ENHANCER ACTIVATOR"/>
    <property type="match status" value="1"/>
</dbReference>
<evidence type="ECO:0000256" key="7">
    <source>
        <dbReference type="ARBA" id="ARBA00023242"/>
    </source>
</evidence>
<dbReference type="Pfam" id="PF00172">
    <property type="entry name" value="Zn_clus"/>
    <property type="match status" value="1"/>
</dbReference>
<evidence type="ECO:0000256" key="8">
    <source>
        <dbReference type="SAM" id="MobiDB-lite"/>
    </source>
</evidence>
<evidence type="ECO:0000256" key="5">
    <source>
        <dbReference type="ARBA" id="ARBA00023125"/>
    </source>
</evidence>
<comment type="subcellular location">
    <subcellularLocation>
        <location evidence="1">Nucleus</location>
    </subcellularLocation>
</comment>
<dbReference type="Gene3D" id="1.20.5.340">
    <property type="match status" value="1"/>
</dbReference>